<evidence type="ECO:0000313" key="2">
    <source>
        <dbReference type="Proteomes" id="UP000283509"/>
    </source>
</evidence>
<evidence type="ECO:0000313" key="1">
    <source>
        <dbReference type="EMBL" id="ROT73046.1"/>
    </source>
</evidence>
<comment type="caution">
    <text evidence="1">The sequence shown here is derived from an EMBL/GenBank/DDBJ whole genome shotgun (WGS) entry which is preliminary data.</text>
</comment>
<organism evidence="1 2">
    <name type="scientific">Penaeus vannamei</name>
    <name type="common">Whiteleg shrimp</name>
    <name type="synonym">Litopenaeus vannamei</name>
    <dbReference type="NCBI Taxonomy" id="6689"/>
    <lineage>
        <taxon>Eukaryota</taxon>
        <taxon>Metazoa</taxon>
        <taxon>Ecdysozoa</taxon>
        <taxon>Arthropoda</taxon>
        <taxon>Crustacea</taxon>
        <taxon>Multicrustacea</taxon>
        <taxon>Malacostraca</taxon>
        <taxon>Eumalacostraca</taxon>
        <taxon>Eucarida</taxon>
        <taxon>Decapoda</taxon>
        <taxon>Dendrobranchiata</taxon>
        <taxon>Penaeoidea</taxon>
        <taxon>Penaeidae</taxon>
        <taxon>Penaeus</taxon>
    </lineage>
</organism>
<proteinExistence type="predicted"/>
<dbReference type="Proteomes" id="UP000283509">
    <property type="component" value="Unassembled WGS sequence"/>
</dbReference>
<reference evidence="1 2" key="1">
    <citation type="submission" date="2018-04" db="EMBL/GenBank/DDBJ databases">
        <authorList>
            <person name="Zhang X."/>
            <person name="Yuan J."/>
            <person name="Li F."/>
            <person name="Xiang J."/>
        </authorList>
    </citation>
    <scope>NUCLEOTIDE SEQUENCE [LARGE SCALE GENOMIC DNA]</scope>
    <source>
        <tissue evidence="1">Muscle</tissue>
    </source>
</reference>
<gene>
    <name evidence="1" type="ORF">C7M84_008551</name>
</gene>
<accession>A0A3R7M645</accession>
<reference evidence="1 2" key="2">
    <citation type="submission" date="2019-01" db="EMBL/GenBank/DDBJ databases">
        <title>The decoding of complex shrimp genome reveals the adaptation for benthos swimmer, frequently molting mechanism and breeding impact on genome.</title>
        <authorList>
            <person name="Sun Y."/>
            <person name="Gao Y."/>
            <person name="Yu Y."/>
        </authorList>
    </citation>
    <scope>NUCLEOTIDE SEQUENCE [LARGE SCALE GENOMIC DNA]</scope>
    <source>
        <tissue evidence="1">Muscle</tissue>
    </source>
</reference>
<dbReference type="EMBL" id="QCYY01002078">
    <property type="protein sequence ID" value="ROT73046.1"/>
    <property type="molecule type" value="Genomic_DNA"/>
</dbReference>
<keyword evidence="2" id="KW-1185">Reference proteome</keyword>
<name>A0A3R7M645_PENVA</name>
<dbReference type="STRING" id="6689.A0A3R7M645"/>
<sequence length="384" mass="42217">MSMFKGNEGYQLRRSILRKRFGVGYPWRFLLLVLRQSLSLPHLSHFLSLIHLSLTSSPSLSTGLVFTHSFSLTSSHSFIFSSLLSLLHSSYSTPSFSLLPLTHSFSALYSSSHSDSLISALIPSLLLGTLSPLPIFLLSLLSAHYPFHPPFPLIFSPSQHTLTPLIHSLPLPSPNHLTLSFHSSLPSQTHFSLLFHSLLPSQNTLSLSSFHSPPLTHSHSLHFTPFSLCQTHSTSSHFTPSPSQTHLSSFHSSSPLKHRTLTNPFHSLSLSNTLSLSHFTPSPSPTHSHPLITPPSPTPTLTQLISTPVFPLKHTLTSSNFTSFSPLKHTFSPHSFTPSPSQTHSHSFIHSLSPSPNTLTHSYFTPFSSPTHSHSLISTPSSLL</sequence>
<dbReference type="AlphaFoldDB" id="A0A3R7M645"/>
<protein>
    <submittedName>
        <fullName evidence="1">Uncharacterized protein</fullName>
    </submittedName>
</protein>